<dbReference type="AlphaFoldDB" id="A0A8J4Y4L4"/>
<sequence>MPPRSYAPGPPSGLSIHSQTFSPSRNVPCLADTPGACGRPSGAHTTTSTLRLFCRYFRMLVSRSAPADGGPPIHQHCLPELHEALGFYPAVFFAALPPSNGPPGGRQSVKHLSSRRRPTATRSEDFDRGLLGLPKPPTPGTSPDDTLWPPAPSCVPPIPSPSQGVAGPYRGL</sequence>
<evidence type="ECO:0000256" key="1">
    <source>
        <dbReference type="SAM" id="MobiDB-lite"/>
    </source>
</evidence>
<dbReference type="EMBL" id="JACEEZ010012089">
    <property type="protein sequence ID" value="KAG0720895.1"/>
    <property type="molecule type" value="Genomic_DNA"/>
</dbReference>
<comment type="caution">
    <text evidence="2">The sequence shown here is derived from an EMBL/GenBank/DDBJ whole genome shotgun (WGS) entry which is preliminary data.</text>
</comment>
<reference evidence="2" key="1">
    <citation type="submission" date="2020-07" db="EMBL/GenBank/DDBJ databases">
        <title>The High-quality genome of the commercially important snow crab, Chionoecetes opilio.</title>
        <authorList>
            <person name="Jeong J.-H."/>
            <person name="Ryu S."/>
        </authorList>
    </citation>
    <scope>NUCLEOTIDE SEQUENCE</scope>
    <source>
        <strain evidence="2">MADBK_172401_WGS</strain>
        <tissue evidence="2">Digestive gland</tissue>
    </source>
</reference>
<protein>
    <submittedName>
        <fullName evidence="2">Uncharacterized protein</fullName>
    </submittedName>
</protein>
<dbReference type="Proteomes" id="UP000770661">
    <property type="component" value="Unassembled WGS sequence"/>
</dbReference>
<name>A0A8J4Y4L4_CHIOP</name>
<feature type="region of interest" description="Disordered" evidence="1">
    <location>
        <begin position="99"/>
        <end position="172"/>
    </location>
</feature>
<feature type="compositionally biased region" description="Pro residues" evidence="1">
    <location>
        <begin position="149"/>
        <end position="160"/>
    </location>
</feature>
<proteinExistence type="predicted"/>
<keyword evidence="3" id="KW-1185">Reference proteome</keyword>
<accession>A0A8J4Y4L4</accession>
<feature type="compositionally biased region" description="Basic residues" evidence="1">
    <location>
        <begin position="108"/>
        <end position="119"/>
    </location>
</feature>
<evidence type="ECO:0000313" key="2">
    <source>
        <dbReference type="EMBL" id="KAG0720895.1"/>
    </source>
</evidence>
<gene>
    <name evidence="2" type="ORF">GWK47_047522</name>
</gene>
<evidence type="ECO:0000313" key="3">
    <source>
        <dbReference type="Proteomes" id="UP000770661"/>
    </source>
</evidence>
<organism evidence="2 3">
    <name type="scientific">Chionoecetes opilio</name>
    <name type="common">Atlantic snow crab</name>
    <name type="synonym">Cancer opilio</name>
    <dbReference type="NCBI Taxonomy" id="41210"/>
    <lineage>
        <taxon>Eukaryota</taxon>
        <taxon>Metazoa</taxon>
        <taxon>Ecdysozoa</taxon>
        <taxon>Arthropoda</taxon>
        <taxon>Crustacea</taxon>
        <taxon>Multicrustacea</taxon>
        <taxon>Malacostraca</taxon>
        <taxon>Eumalacostraca</taxon>
        <taxon>Eucarida</taxon>
        <taxon>Decapoda</taxon>
        <taxon>Pleocyemata</taxon>
        <taxon>Brachyura</taxon>
        <taxon>Eubrachyura</taxon>
        <taxon>Majoidea</taxon>
        <taxon>Majidae</taxon>
        <taxon>Chionoecetes</taxon>
    </lineage>
</organism>